<dbReference type="SUPFAM" id="SSF52172">
    <property type="entry name" value="CheY-like"/>
    <property type="match status" value="1"/>
</dbReference>
<dbReference type="Gene3D" id="1.10.10.10">
    <property type="entry name" value="Winged helix-like DNA-binding domain superfamily/Winged helix DNA-binding domain"/>
    <property type="match status" value="1"/>
</dbReference>
<dbReference type="SMART" id="SM01012">
    <property type="entry name" value="ANTAR"/>
    <property type="match status" value="1"/>
</dbReference>
<comment type="caution">
    <text evidence="2">The sequence shown here is derived from an EMBL/GenBank/DDBJ whole genome shotgun (WGS) entry which is preliminary data.</text>
</comment>
<dbReference type="InterPro" id="IPR005561">
    <property type="entry name" value="ANTAR"/>
</dbReference>
<dbReference type="Proteomes" id="UP000807309">
    <property type="component" value="Unassembled WGS sequence"/>
</dbReference>
<dbReference type="InterPro" id="IPR013655">
    <property type="entry name" value="PAS_fold_3"/>
</dbReference>
<gene>
    <name evidence="2" type="ORF">IU470_26945</name>
</gene>
<sequence>MGQREQETASEMLGGCPDIGSFRFWFADQRWEWSDDAAAIHGYAPGEAEPSTELLQRHQHPDDRQRVAAVLAEAVETATPFCTRHRIIDTEGETHDVIVISDRLCDEQGTVVGSSGYFIDVTETLEGNLQEALDDLLPDVIDARAVIEQAKGIVMFVYGVSADQAFRVLRWRSQETNVKIRALAEQLVADVVAMGGALVQQRTRFDHLLLTVHHRVAPPEPVAD</sequence>
<dbReference type="Pfam" id="PF03861">
    <property type="entry name" value="ANTAR"/>
    <property type="match status" value="1"/>
</dbReference>
<dbReference type="Gene3D" id="3.30.450.20">
    <property type="entry name" value="PAS domain"/>
    <property type="match status" value="1"/>
</dbReference>
<dbReference type="RefSeq" id="WP_195035670.1">
    <property type="nucleotide sequence ID" value="NZ_JADLRE010000025.1"/>
</dbReference>
<evidence type="ECO:0000313" key="3">
    <source>
        <dbReference type="Proteomes" id="UP000807309"/>
    </source>
</evidence>
<proteinExistence type="predicted"/>
<dbReference type="Pfam" id="PF08447">
    <property type="entry name" value="PAS_3"/>
    <property type="match status" value="1"/>
</dbReference>
<keyword evidence="3" id="KW-1185">Reference proteome</keyword>
<dbReference type="InterPro" id="IPR011006">
    <property type="entry name" value="CheY-like_superfamily"/>
</dbReference>
<feature type="domain" description="ANTAR" evidence="1">
    <location>
        <begin position="127"/>
        <end position="188"/>
    </location>
</feature>
<evidence type="ECO:0000313" key="2">
    <source>
        <dbReference type="EMBL" id="MBF6228727.1"/>
    </source>
</evidence>
<name>A0ABS0CEG3_9NOCA</name>
<organism evidence="2 3">
    <name type="scientific">Nocardia abscessus</name>
    <dbReference type="NCBI Taxonomy" id="120957"/>
    <lineage>
        <taxon>Bacteria</taxon>
        <taxon>Bacillati</taxon>
        <taxon>Actinomycetota</taxon>
        <taxon>Actinomycetes</taxon>
        <taxon>Mycobacteriales</taxon>
        <taxon>Nocardiaceae</taxon>
        <taxon>Nocardia</taxon>
    </lineage>
</organism>
<protein>
    <submittedName>
        <fullName evidence="2">ANTAR domain-containing protein</fullName>
    </submittedName>
</protein>
<accession>A0ABS0CEG3</accession>
<dbReference type="InterPro" id="IPR036388">
    <property type="entry name" value="WH-like_DNA-bd_sf"/>
</dbReference>
<dbReference type="PROSITE" id="PS50921">
    <property type="entry name" value="ANTAR"/>
    <property type="match status" value="1"/>
</dbReference>
<dbReference type="EMBL" id="JADLRE010000025">
    <property type="protein sequence ID" value="MBF6228727.1"/>
    <property type="molecule type" value="Genomic_DNA"/>
</dbReference>
<evidence type="ECO:0000259" key="1">
    <source>
        <dbReference type="PROSITE" id="PS50921"/>
    </source>
</evidence>
<dbReference type="SUPFAM" id="SSF55785">
    <property type="entry name" value="PYP-like sensor domain (PAS domain)"/>
    <property type="match status" value="1"/>
</dbReference>
<reference evidence="2 3" key="1">
    <citation type="submission" date="2020-10" db="EMBL/GenBank/DDBJ databases">
        <title>Identification of Nocardia species via Next-generation sequencing and recognition of intraspecies genetic diversity.</title>
        <authorList>
            <person name="Li P."/>
            <person name="Li P."/>
            <person name="Lu B."/>
        </authorList>
    </citation>
    <scope>NUCLEOTIDE SEQUENCE [LARGE SCALE GENOMIC DNA]</scope>
    <source>
        <strain evidence="2 3">N-11</strain>
    </source>
</reference>
<dbReference type="InterPro" id="IPR035965">
    <property type="entry name" value="PAS-like_dom_sf"/>
</dbReference>